<dbReference type="Gene3D" id="3.20.20.20">
    <property type="entry name" value="Dihydropteroate synthase-like"/>
    <property type="match status" value="1"/>
</dbReference>
<evidence type="ECO:0000256" key="5">
    <source>
        <dbReference type="ARBA" id="ARBA00012458"/>
    </source>
</evidence>
<keyword evidence="13" id="KW-1185">Reference proteome</keyword>
<comment type="similarity">
    <text evidence="4 10">Belongs to the DHPS family.</text>
</comment>
<evidence type="ECO:0000256" key="8">
    <source>
        <dbReference type="ARBA" id="ARBA00022842"/>
    </source>
</evidence>
<evidence type="ECO:0000259" key="11">
    <source>
        <dbReference type="PROSITE" id="PS50972"/>
    </source>
</evidence>
<dbReference type="CDD" id="cd00739">
    <property type="entry name" value="DHPS"/>
    <property type="match status" value="1"/>
</dbReference>
<dbReference type="EC" id="2.5.1.15" evidence="5 10"/>
<dbReference type="GO" id="GO:0004156">
    <property type="term" value="F:dihydropteroate synthase activity"/>
    <property type="evidence" value="ECO:0007669"/>
    <property type="project" value="UniProtKB-EC"/>
</dbReference>
<dbReference type="PANTHER" id="PTHR20941:SF1">
    <property type="entry name" value="FOLIC ACID SYNTHESIS PROTEIN FOL1"/>
    <property type="match status" value="1"/>
</dbReference>
<comment type="function">
    <text evidence="10">Catalyzes the condensation of para-aminobenzoate (pABA) with 6-hydroxymethyl-7,8-dihydropterin diphosphate (DHPt-PP) to form 7,8-dihydropteroate (H2Pte), the immediate precursor of folate derivatives.</text>
</comment>
<name>A0ABU2DUW1_9MICC</name>
<dbReference type="PANTHER" id="PTHR20941">
    <property type="entry name" value="FOLATE SYNTHESIS PROTEINS"/>
    <property type="match status" value="1"/>
</dbReference>
<dbReference type="NCBIfam" id="TIGR01496">
    <property type="entry name" value="DHPS"/>
    <property type="match status" value="1"/>
</dbReference>
<dbReference type="Pfam" id="PF00809">
    <property type="entry name" value="Pterin_bind"/>
    <property type="match status" value="1"/>
</dbReference>
<dbReference type="InterPro" id="IPR011005">
    <property type="entry name" value="Dihydropteroate_synth-like_sf"/>
</dbReference>
<reference evidence="12 13" key="1">
    <citation type="submission" date="2023-09" db="EMBL/GenBank/DDBJ databases">
        <title>Description of three actinobacteria isolated from air of manufacturing shop in a pharmaceutical factory.</title>
        <authorList>
            <person name="Zhang D.-F."/>
        </authorList>
    </citation>
    <scope>NUCLEOTIDE SEQUENCE [LARGE SCALE GENOMIC DNA]</scope>
    <source>
        <strain evidence="12 13">LY-0111</strain>
    </source>
</reference>
<dbReference type="InterPro" id="IPR000489">
    <property type="entry name" value="Pterin-binding_dom"/>
</dbReference>
<comment type="pathway">
    <text evidence="3 10">Cofactor biosynthesis; tetrahydrofolate biosynthesis; 7,8-dihydrofolate from 2-amino-4-hydroxy-6-hydroxymethyl-7,8-dihydropteridine diphosphate and 4-aminobenzoate: step 1/2.</text>
</comment>
<evidence type="ECO:0000256" key="10">
    <source>
        <dbReference type="RuleBase" id="RU361205"/>
    </source>
</evidence>
<dbReference type="InterPro" id="IPR045031">
    <property type="entry name" value="DHP_synth-like"/>
</dbReference>
<feature type="domain" description="Pterin-binding" evidence="11">
    <location>
        <begin position="36"/>
        <end position="302"/>
    </location>
</feature>
<evidence type="ECO:0000256" key="3">
    <source>
        <dbReference type="ARBA" id="ARBA00004763"/>
    </source>
</evidence>
<evidence type="ECO:0000256" key="9">
    <source>
        <dbReference type="ARBA" id="ARBA00022909"/>
    </source>
</evidence>
<evidence type="ECO:0000256" key="7">
    <source>
        <dbReference type="ARBA" id="ARBA00022723"/>
    </source>
</evidence>
<dbReference type="PROSITE" id="PS00793">
    <property type="entry name" value="DHPS_2"/>
    <property type="match status" value="1"/>
</dbReference>
<dbReference type="InterPro" id="IPR006390">
    <property type="entry name" value="DHP_synth_dom"/>
</dbReference>
<dbReference type="PROSITE" id="PS00792">
    <property type="entry name" value="DHPS_1"/>
    <property type="match status" value="1"/>
</dbReference>
<protein>
    <recommendedName>
        <fullName evidence="5 10">Dihydropteroate synthase</fullName>
        <shortName evidence="10">DHPS</shortName>
        <ecNumber evidence="5 10">2.5.1.15</ecNumber>
    </recommendedName>
    <alternativeName>
        <fullName evidence="10">Dihydropteroate pyrophosphorylase</fullName>
    </alternativeName>
</protein>
<proteinExistence type="inferred from homology"/>
<dbReference type="SUPFAM" id="SSF51717">
    <property type="entry name" value="Dihydropteroate synthetase-like"/>
    <property type="match status" value="1"/>
</dbReference>
<dbReference type="RefSeq" id="WP_310549043.1">
    <property type="nucleotide sequence ID" value="NZ_JAVKGR010000015.1"/>
</dbReference>
<dbReference type="PROSITE" id="PS50972">
    <property type="entry name" value="PTERIN_BINDING"/>
    <property type="match status" value="1"/>
</dbReference>
<evidence type="ECO:0000313" key="13">
    <source>
        <dbReference type="Proteomes" id="UP001251870"/>
    </source>
</evidence>
<evidence type="ECO:0000256" key="2">
    <source>
        <dbReference type="ARBA" id="ARBA00001946"/>
    </source>
</evidence>
<evidence type="ECO:0000256" key="4">
    <source>
        <dbReference type="ARBA" id="ARBA00009503"/>
    </source>
</evidence>
<keyword evidence="6 10" id="KW-0808">Transferase</keyword>
<evidence type="ECO:0000313" key="12">
    <source>
        <dbReference type="EMBL" id="MDR8020065.1"/>
    </source>
</evidence>
<keyword evidence="8 10" id="KW-0460">Magnesium</keyword>
<gene>
    <name evidence="12" type="primary">folP</name>
    <name evidence="12" type="ORF">RIL96_10865</name>
</gene>
<accession>A0ABU2DUW1</accession>
<sequence>MDTLGAMPGTGPNTGVLRVVRKAAPAHFDQLPTDRTLIMGVLNITPDSFSDGGRFVTDGKVDHELAVKAGLALHQAGADIVDVGGESTRPGATPTKAREERERIITAVQALFTAGALVSVDTRHPETAEAAIAAAPHRDAVLINDVSGLVTDPAMPELVARTGVRVIITHNRDVPETMQDHAVYDDVVAEVLAELDQIRRRYLDAGVAQERIIVDPGIGFAKTAEQSWTLLRHLDRFTADGTRVLLGVSRKGFLGELLADSSGRRPAEGRDAATLALTALAADAGVWAVRVHDVEANLDAVRVIAQLRT</sequence>
<evidence type="ECO:0000256" key="6">
    <source>
        <dbReference type="ARBA" id="ARBA00022679"/>
    </source>
</evidence>
<dbReference type="Proteomes" id="UP001251870">
    <property type="component" value="Unassembled WGS sequence"/>
</dbReference>
<comment type="cofactor">
    <cofactor evidence="2 10">
        <name>Mg(2+)</name>
        <dbReference type="ChEBI" id="CHEBI:18420"/>
    </cofactor>
</comment>
<comment type="caution">
    <text evidence="12">The sequence shown here is derived from an EMBL/GenBank/DDBJ whole genome shotgun (WGS) entry which is preliminary data.</text>
</comment>
<evidence type="ECO:0000256" key="1">
    <source>
        <dbReference type="ARBA" id="ARBA00000012"/>
    </source>
</evidence>
<dbReference type="EMBL" id="JAVKGR010000015">
    <property type="protein sequence ID" value="MDR8020065.1"/>
    <property type="molecule type" value="Genomic_DNA"/>
</dbReference>
<comment type="catalytic activity">
    <reaction evidence="1">
        <text>(7,8-dihydropterin-6-yl)methyl diphosphate + 4-aminobenzoate = 7,8-dihydropteroate + diphosphate</text>
        <dbReference type="Rhea" id="RHEA:19949"/>
        <dbReference type="ChEBI" id="CHEBI:17836"/>
        <dbReference type="ChEBI" id="CHEBI:17839"/>
        <dbReference type="ChEBI" id="CHEBI:33019"/>
        <dbReference type="ChEBI" id="CHEBI:72950"/>
        <dbReference type="EC" id="2.5.1.15"/>
    </reaction>
</comment>
<keyword evidence="7 10" id="KW-0479">Metal-binding</keyword>
<organism evidence="12 13">
    <name type="scientific">Nesterenkonia aerolata</name>
    <dbReference type="NCBI Taxonomy" id="3074079"/>
    <lineage>
        <taxon>Bacteria</taxon>
        <taxon>Bacillati</taxon>
        <taxon>Actinomycetota</taxon>
        <taxon>Actinomycetes</taxon>
        <taxon>Micrococcales</taxon>
        <taxon>Micrococcaceae</taxon>
        <taxon>Nesterenkonia</taxon>
    </lineage>
</organism>
<keyword evidence="9 10" id="KW-0289">Folate biosynthesis</keyword>